<reference evidence="2 3" key="1">
    <citation type="submission" date="2019-01" db="EMBL/GenBank/DDBJ databases">
        <title>Complete genome sequencing of Aequorivita sp. H23M31.</title>
        <authorList>
            <person name="Bae J.-W."/>
        </authorList>
    </citation>
    <scope>NUCLEOTIDE SEQUENCE [LARGE SCALE GENOMIC DNA]</scope>
    <source>
        <strain evidence="2 3">H23M31</strain>
    </source>
</reference>
<dbReference type="Proteomes" id="UP000285517">
    <property type="component" value="Chromosome"/>
</dbReference>
<dbReference type="AlphaFoldDB" id="A0A410FZM7"/>
<feature type="transmembrane region" description="Helical" evidence="1">
    <location>
        <begin position="87"/>
        <end position="109"/>
    </location>
</feature>
<organism evidence="2 3">
    <name type="scientific">Aequorivita ciconiae</name>
    <dbReference type="NCBI Taxonomy" id="2494375"/>
    <lineage>
        <taxon>Bacteria</taxon>
        <taxon>Pseudomonadati</taxon>
        <taxon>Bacteroidota</taxon>
        <taxon>Flavobacteriia</taxon>
        <taxon>Flavobacteriales</taxon>
        <taxon>Flavobacteriaceae</taxon>
        <taxon>Aequorivita</taxon>
    </lineage>
</organism>
<evidence type="ECO:0000313" key="2">
    <source>
        <dbReference type="EMBL" id="QAA80441.1"/>
    </source>
</evidence>
<evidence type="ECO:0000313" key="3">
    <source>
        <dbReference type="Proteomes" id="UP000285517"/>
    </source>
</evidence>
<sequence>MNNQEYKAVSCSNCGSRIEKNYCPECGQFFDPKRLTAAGFFSDFVDAFFALHKSYGLNYKHLLLRPRFVVENYWNGFRNFYFSPNRMLLFTTLLIALYLYFFENTFLGINFEIESVPWLGVQFFITALFLFFFILSTMITYLRKNKNLFEHLALNAYIFSIITLIFLVLSSLLKYFYVSDFLQLMFIFCYCLWIARVFERKWWRILGMALLNSILFILITGMPTYFLINMKQ</sequence>
<proteinExistence type="predicted"/>
<keyword evidence="1" id="KW-0812">Transmembrane</keyword>
<keyword evidence="3" id="KW-1185">Reference proteome</keyword>
<feature type="transmembrane region" description="Helical" evidence="1">
    <location>
        <begin position="154"/>
        <end position="175"/>
    </location>
</feature>
<name>A0A410FZM7_9FLAO</name>
<dbReference type="RefSeq" id="WP_128248841.1">
    <property type="nucleotide sequence ID" value="NZ_CP034951.1"/>
</dbReference>
<keyword evidence="1" id="KW-0472">Membrane</keyword>
<accession>A0A410FZM7</accession>
<gene>
    <name evidence="2" type="ORF">EI546_01265</name>
</gene>
<feature type="transmembrane region" description="Helical" evidence="1">
    <location>
        <begin position="121"/>
        <end position="142"/>
    </location>
</feature>
<evidence type="ECO:0000256" key="1">
    <source>
        <dbReference type="SAM" id="Phobius"/>
    </source>
</evidence>
<dbReference type="EMBL" id="CP034951">
    <property type="protein sequence ID" value="QAA80441.1"/>
    <property type="molecule type" value="Genomic_DNA"/>
</dbReference>
<keyword evidence="1" id="KW-1133">Transmembrane helix</keyword>
<feature type="transmembrane region" description="Helical" evidence="1">
    <location>
        <begin position="181"/>
        <end position="198"/>
    </location>
</feature>
<dbReference type="OrthoDB" id="7446256at2"/>
<feature type="transmembrane region" description="Helical" evidence="1">
    <location>
        <begin position="205"/>
        <end position="228"/>
    </location>
</feature>
<protein>
    <submittedName>
        <fullName evidence="2">DUF3667 domain-containing protein</fullName>
    </submittedName>
</protein>
<dbReference type="KEGG" id="aev:EI546_01265"/>